<dbReference type="Proteomes" id="UP001177670">
    <property type="component" value="Unassembled WGS sequence"/>
</dbReference>
<feature type="region of interest" description="Disordered" evidence="1">
    <location>
        <begin position="1"/>
        <end position="99"/>
    </location>
</feature>
<name>A0AA40GHV5_9HYME</name>
<organism evidence="2 3">
    <name type="scientific">Melipona bicolor</name>
    <dbReference type="NCBI Taxonomy" id="60889"/>
    <lineage>
        <taxon>Eukaryota</taxon>
        <taxon>Metazoa</taxon>
        <taxon>Ecdysozoa</taxon>
        <taxon>Arthropoda</taxon>
        <taxon>Hexapoda</taxon>
        <taxon>Insecta</taxon>
        <taxon>Pterygota</taxon>
        <taxon>Neoptera</taxon>
        <taxon>Endopterygota</taxon>
        <taxon>Hymenoptera</taxon>
        <taxon>Apocrita</taxon>
        <taxon>Aculeata</taxon>
        <taxon>Apoidea</taxon>
        <taxon>Anthophila</taxon>
        <taxon>Apidae</taxon>
        <taxon>Melipona</taxon>
    </lineage>
</organism>
<feature type="compositionally biased region" description="Low complexity" evidence="1">
    <location>
        <begin position="87"/>
        <end position="99"/>
    </location>
</feature>
<evidence type="ECO:0000313" key="3">
    <source>
        <dbReference type="Proteomes" id="UP001177670"/>
    </source>
</evidence>
<proteinExistence type="predicted"/>
<accession>A0AA40GHV5</accession>
<sequence length="99" mass="10570">MINSEREVKSLELRVAIRQSSNDDGVEGSKGDRTRKKEEAKEDKGHGGSTLDGGILPWGTKRKRKTGGRGPVVALNAATGLPPPVPQSSSSPFSLFFHA</sequence>
<evidence type="ECO:0000256" key="1">
    <source>
        <dbReference type="SAM" id="MobiDB-lite"/>
    </source>
</evidence>
<reference evidence="2" key="1">
    <citation type="submission" date="2021-10" db="EMBL/GenBank/DDBJ databases">
        <title>Melipona bicolor Genome sequencing and assembly.</title>
        <authorList>
            <person name="Araujo N.S."/>
            <person name="Arias M.C."/>
        </authorList>
    </citation>
    <scope>NUCLEOTIDE SEQUENCE</scope>
    <source>
        <strain evidence="2">USP_2M_L1-L4_2017</strain>
        <tissue evidence="2">Whole body</tissue>
    </source>
</reference>
<dbReference type="AlphaFoldDB" id="A0AA40GHV5"/>
<comment type="caution">
    <text evidence="2">The sequence shown here is derived from an EMBL/GenBank/DDBJ whole genome shotgun (WGS) entry which is preliminary data.</text>
</comment>
<protein>
    <submittedName>
        <fullName evidence="2">Uncharacterized protein</fullName>
    </submittedName>
</protein>
<feature type="compositionally biased region" description="Basic and acidic residues" evidence="1">
    <location>
        <begin position="1"/>
        <end position="12"/>
    </location>
</feature>
<evidence type="ECO:0000313" key="2">
    <source>
        <dbReference type="EMBL" id="KAK1137947.1"/>
    </source>
</evidence>
<keyword evidence="3" id="KW-1185">Reference proteome</keyword>
<feature type="compositionally biased region" description="Basic and acidic residues" evidence="1">
    <location>
        <begin position="27"/>
        <end position="46"/>
    </location>
</feature>
<gene>
    <name evidence="2" type="ORF">K0M31_002439</name>
</gene>
<dbReference type="EMBL" id="JAHYIQ010000001">
    <property type="protein sequence ID" value="KAK1137947.1"/>
    <property type="molecule type" value="Genomic_DNA"/>
</dbReference>